<gene>
    <name evidence="1" type="ORF">XD82_1829</name>
</gene>
<reference evidence="2" key="1">
    <citation type="journal article" date="2015" name="MBio">
        <title>Genome-Resolved Metagenomic Analysis Reveals Roles for Candidate Phyla and Other Microbial Community Members in Biogeochemical Transformations in Oil Reservoirs.</title>
        <authorList>
            <person name="Hu P."/>
            <person name="Tom L."/>
            <person name="Singh A."/>
            <person name="Thomas B.C."/>
            <person name="Baker B.J."/>
            <person name="Piceno Y.M."/>
            <person name="Andersen G.L."/>
            <person name="Banfield J.F."/>
        </authorList>
    </citation>
    <scope>NUCLEOTIDE SEQUENCE [LARGE SCALE GENOMIC DNA]</scope>
</reference>
<dbReference type="EMBL" id="LGGD01000294">
    <property type="protein sequence ID" value="KUK59689.1"/>
    <property type="molecule type" value="Genomic_DNA"/>
</dbReference>
<organism evidence="1 2">
    <name type="scientific">Methanoculleus marisnigri</name>
    <dbReference type="NCBI Taxonomy" id="2198"/>
    <lineage>
        <taxon>Archaea</taxon>
        <taxon>Methanobacteriati</taxon>
        <taxon>Methanobacteriota</taxon>
        <taxon>Stenosarchaea group</taxon>
        <taxon>Methanomicrobia</taxon>
        <taxon>Methanomicrobiales</taxon>
        <taxon>Methanomicrobiaceae</taxon>
        <taxon>Methanoculleus</taxon>
    </lineage>
</organism>
<protein>
    <submittedName>
        <fullName evidence="1">Uncharacterized protein</fullName>
    </submittedName>
</protein>
<dbReference type="AlphaFoldDB" id="A0A101GJQ9"/>
<dbReference type="PATRIC" id="fig|2198.4.peg.508"/>
<dbReference type="Proteomes" id="UP000054323">
    <property type="component" value="Unassembled WGS sequence"/>
</dbReference>
<comment type="caution">
    <text evidence="1">The sequence shown here is derived from an EMBL/GenBank/DDBJ whole genome shotgun (WGS) entry which is preliminary data.</text>
</comment>
<name>A0A101GJQ9_9EURY</name>
<accession>A0A101GJQ9</accession>
<feature type="non-terminal residue" evidence="1">
    <location>
        <position position="1"/>
    </location>
</feature>
<proteinExistence type="predicted"/>
<sequence length="32" mass="3511">CGPIGPYLYAGLIERAKDGYSLEFPEPLNTLI</sequence>
<evidence type="ECO:0000313" key="2">
    <source>
        <dbReference type="Proteomes" id="UP000054323"/>
    </source>
</evidence>
<evidence type="ECO:0000313" key="1">
    <source>
        <dbReference type="EMBL" id="KUK59689.1"/>
    </source>
</evidence>